<name>A0AAV7VUH6_PLEWA</name>
<proteinExistence type="predicted"/>
<accession>A0AAV7VUH6</accession>
<protein>
    <submittedName>
        <fullName evidence="1">Uncharacterized protein</fullName>
    </submittedName>
</protein>
<evidence type="ECO:0000313" key="2">
    <source>
        <dbReference type="Proteomes" id="UP001066276"/>
    </source>
</evidence>
<dbReference type="Proteomes" id="UP001066276">
    <property type="component" value="Chromosome 2_1"/>
</dbReference>
<comment type="caution">
    <text evidence="1">The sequence shown here is derived from an EMBL/GenBank/DDBJ whole genome shotgun (WGS) entry which is preliminary data.</text>
</comment>
<dbReference type="AlphaFoldDB" id="A0AAV7VUH6"/>
<organism evidence="1 2">
    <name type="scientific">Pleurodeles waltl</name>
    <name type="common">Iberian ribbed newt</name>
    <dbReference type="NCBI Taxonomy" id="8319"/>
    <lineage>
        <taxon>Eukaryota</taxon>
        <taxon>Metazoa</taxon>
        <taxon>Chordata</taxon>
        <taxon>Craniata</taxon>
        <taxon>Vertebrata</taxon>
        <taxon>Euteleostomi</taxon>
        <taxon>Amphibia</taxon>
        <taxon>Batrachia</taxon>
        <taxon>Caudata</taxon>
        <taxon>Salamandroidea</taxon>
        <taxon>Salamandridae</taxon>
        <taxon>Pleurodelinae</taxon>
        <taxon>Pleurodeles</taxon>
    </lineage>
</organism>
<evidence type="ECO:0000313" key="1">
    <source>
        <dbReference type="EMBL" id="KAJ1203951.1"/>
    </source>
</evidence>
<gene>
    <name evidence="1" type="ORF">NDU88_007732</name>
</gene>
<reference evidence="1" key="1">
    <citation type="journal article" date="2022" name="bioRxiv">
        <title>Sequencing and chromosome-scale assembly of the giantPleurodeles waltlgenome.</title>
        <authorList>
            <person name="Brown T."/>
            <person name="Elewa A."/>
            <person name="Iarovenko S."/>
            <person name="Subramanian E."/>
            <person name="Araus A.J."/>
            <person name="Petzold A."/>
            <person name="Susuki M."/>
            <person name="Suzuki K.-i.T."/>
            <person name="Hayashi T."/>
            <person name="Toyoda A."/>
            <person name="Oliveira C."/>
            <person name="Osipova E."/>
            <person name="Leigh N.D."/>
            <person name="Simon A."/>
            <person name="Yun M.H."/>
        </authorList>
    </citation>
    <scope>NUCLEOTIDE SEQUENCE</scope>
    <source>
        <strain evidence="1">20211129_DDA</strain>
        <tissue evidence="1">Liver</tissue>
    </source>
</reference>
<keyword evidence="2" id="KW-1185">Reference proteome</keyword>
<sequence length="156" mass="16519">MSGVRRPGASIFWAILGSGPISTHTGRGPRVTAHPCAGRRPPLVSERSLAPWCFNPLGRYWPLAPIGALLSRRLRVVAYLHAGLCTQRSGAWHPGASIFWGNIGPRPRSAPTSVTGCRSWLASSPAIVCVGVEPGALVLQFLGGDVGLRPQSVPIQ</sequence>
<dbReference type="EMBL" id="JANPWB010000003">
    <property type="protein sequence ID" value="KAJ1203951.1"/>
    <property type="molecule type" value="Genomic_DNA"/>
</dbReference>